<gene>
    <name evidence="1" type="ORF">BDV38DRAFT_236849</name>
</gene>
<accession>A0A5N6T6V4</accession>
<evidence type="ECO:0000313" key="2">
    <source>
        <dbReference type="Proteomes" id="UP000325672"/>
    </source>
</evidence>
<dbReference type="RefSeq" id="XP_031918070.1">
    <property type="nucleotide sequence ID" value="XM_032053511.1"/>
</dbReference>
<evidence type="ECO:0000313" key="1">
    <source>
        <dbReference type="EMBL" id="KAE8142007.1"/>
    </source>
</evidence>
<dbReference type="OrthoDB" id="10354785at2759"/>
<dbReference type="EMBL" id="ML743556">
    <property type="protein sequence ID" value="KAE8142007.1"/>
    <property type="molecule type" value="Genomic_DNA"/>
</dbReference>
<protein>
    <submittedName>
        <fullName evidence="1">Uncharacterized protein</fullName>
    </submittedName>
</protein>
<proteinExistence type="predicted"/>
<keyword evidence="2" id="KW-1185">Reference proteome</keyword>
<dbReference type="GeneID" id="43637721"/>
<name>A0A5N6T6V4_ASPPS</name>
<reference evidence="1 2" key="1">
    <citation type="submission" date="2019-04" db="EMBL/GenBank/DDBJ databases">
        <title>Friends and foes A comparative genomics study of 23 Aspergillus species from section Flavi.</title>
        <authorList>
            <consortium name="DOE Joint Genome Institute"/>
            <person name="Kjaerbolling I."/>
            <person name="Vesth T."/>
            <person name="Frisvad J.C."/>
            <person name="Nybo J.L."/>
            <person name="Theobald S."/>
            <person name="Kildgaard S."/>
            <person name="Isbrandt T."/>
            <person name="Kuo A."/>
            <person name="Sato A."/>
            <person name="Lyhne E.K."/>
            <person name="Kogle M.E."/>
            <person name="Wiebenga A."/>
            <person name="Kun R.S."/>
            <person name="Lubbers R.J."/>
            <person name="Makela M.R."/>
            <person name="Barry K."/>
            <person name="Chovatia M."/>
            <person name="Clum A."/>
            <person name="Daum C."/>
            <person name="Haridas S."/>
            <person name="He G."/>
            <person name="LaButti K."/>
            <person name="Lipzen A."/>
            <person name="Mondo S."/>
            <person name="Riley R."/>
            <person name="Salamov A."/>
            <person name="Simmons B.A."/>
            <person name="Magnuson J.K."/>
            <person name="Henrissat B."/>
            <person name="Mortensen U.H."/>
            <person name="Larsen T.O."/>
            <person name="Devries R.P."/>
            <person name="Grigoriev I.V."/>
            <person name="Machida M."/>
            <person name="Baker S.E."/>
            <person name="Andersen M.R."/>
        </authorList>
    </citation>
    <scope>NUCLEOTIDE SEQUENCE [LARGE SCALE GENOMIC DNA]</scope>
    <source>
        <strain evidence="1 2">CBS 117625</strain>
    </source>
</reference>
<dbReference type="Proteomes" id="UP000325672">
    <property type="component" value="Unassembled WGS sequence"/>
</dbReference>
<organism evidence="1 2">
    <name type="scientific">Aspergillus pseudotamarii</name>
    <dbReference type="NCBI Taxonomy" id="132259"/>
    <lineage>
        <taxon>Eukaryota</taxon>
        <taxon>Fungi</taxon>
        <taxon>Dikarya</taxon>
        <taxon>Ascomycota</taxon>
        <taxon>Pezizomycotina</taxon>
        <taxon>Eurotiomycetes</taxon>
        <taxon>Eurotiomycetidae</taxon>
        <taxon>Eurotiales</taxon>
        <taxon>Aspergillaceae</taxon>
        <taxon>Aspergillus</taxon>
        <taxon>Aspergillus subgen. Circumdati</taxon>
    </lineage>
</organism>
<sequence length="176" mass="19813">MNRTSQDKLRVRFRPSGAHNTLCINPCWIVGQHVGFEITSRTRYTNNPYRIQRGPATNVVLLNNVVVCSAMKKLCIIEGCKSSTYVQLSQNFQIVMPPKPVNLCILLIISDIVVNATSLRGFERPRLLVIIIIQPTQNRKDMIMSLAGSPKEPTTLCILIPHCILLMPALHTKKNH</sequence>
<dbReference type="AlphaFoldDB" id="A0A5N6T6V4"/>